<dbReference type="InterPro" id="IPR045851">
    <property type="entry name" value="AMP-bd_C_sf"/>
</dbReference>
<protein>
    <submittedName>
        <fullName evidence="6">AMP-binding protein</fullName>
    </submittedName>
</protein>
<dbReference type="InterPro" id="IPR042099">
    <property type="entry name" value="ANL_N_sf"/>
</dbReference>
<feature type="transmembrane region" description="Helical" evidence="3">
    <location>
        <begin position="243"/>
        <end position="263"/>
    </location>
</feature>
<dbReference type="SUPFAM" id="SSF56801">
    <property type="entry name" value="Acetyl-CoA synthetase-like"/>
    <property type="match status" value="1"/>
</dbReference>
<evidence type="ECO:0000313" key="7">
    <source>
        <dbReference type="Proteomes" id="UP001058860"/>
    </source>
</evidence>
<keyword evidence="3" id="KW-0472">Membrane</keyword>
<comment type="similarity">
    <text evidence="1">Belongs to the ATP-dependent AMP-binding enzyme family.</text>
</comment>
<keyword evidence="7" id="KW-1185">Reference proteome</keyword>
<evidence type="ECO:0000256" key="1">
    <source>
        <dbReference type="ARBA" id="ARBA00006432"/>
    </source>
</evidence>
<evidence type="ECO:0000259" key="5">
    <source>
        <dbReference type="Pfam" id="PF13193"/>
    </source>
</evidence>
<keyword evidence="3" id="KW-0812">Transmembrane</keyword>
<evidence type="ECO:0000313" key="6">
    <source>
        <dbReference type="EMBL" id="UUY04402.1"/>
    </source>
</evidence>
<feature type="domain" description="AMP-binding enzyme C-terminal" evidence="5">
    <location>
        <begin position="449"/>
        <end position="524"/>
    </location>
</feature>
<evidence type="ECO:0000259" key="4">
    <source>
        <dbReference type="Pfam" id="PF00501"/>
    </source>
</evidence>
<reference evidence="7" key="1">
    <citation type="submission" date="2021-11" db="EMBL/GenBank/DDBJ databases">
        <title>Cultivation dependent microbiological survey of springs from the worlds oldest radium mine currently devoted to the extraction of radon-saturated water.</title>
        <authorList>
            <person name="Kapinusova G."/>
            <person name="Smrhova T."/>
            <person name="Strejcek M."/>
            <person name="Suman J."/>
            <person name="Jani K."/>
            <person name="Pajer P."/>
            <person name="Uhlik O."/>
        </authorList>
    </citation>
    <scope>NUCLEOTIDE SEQUENCE [LARGE SCALE GENOMIC DNA]</scope>
    <source>
        <strain evidence="7">J379</strain>
    </source>
</reference>
<sequence>MRVGAGAAVALTQAGVLAALPPRTLRRVAAARRHLGDSLATLVAASAARFPDRPAIIDDAGTITFAQLHLRSTALACGLADRFDAGPDRSIAVLCRNHRGLIEATTAAGRLGADLLLLNTDFAGPQLADVLARERPGVLILDEEFLPALGFAGADAPPAVVAWHDGAPSLPTLEEFATAPLPARPPRPTRTARLTILTSGTTGRPKGAQRSVGGPSMLGVVASVLHRLGLRTGDPLCVCVPMFHGYGFALAVLAILLGSPLVLRRRFDAQETLALVAEHRIAMLAVVPVMLKRLLDEPGGPDRSSLRVVLSGAAPLEPSLARRTLDAWGDVLANGYGSSEVGIATMATAADLRDDPGSVGRPVLGATVRIYDDAGQPVPVGETGRVFVGSGTVFSGYTGGDGAGRSDDTLDGLVATGDVGHLDARGRLSIDGRADDMIVSGGENVYPQEIEDVLHEHEAISDVAVLGIPDEEFGQRLAAWVVRADGADLDEDDVRAFVRERLARYKVPRDVLFVDELPRTATGKVRRRALPGRDT</sequence>
<proteinExistence type="inferred from homology"/>
<dbReference type="Gene3D" id="3.40.50.12780">
    <property type="entry name" value="N-terminal domain of ligase-like"/>
    <property type="match status" value="1"/>
</dbReference>
<dbReference type="PANTHER" id="PTHR43201">
    <property type="entry name" value="ACYL-COA SYNTHETASE"/>
    <property type="match status" value="1"/>
</dbReference>
<evidence type="ECO:0000256" key="3">
    <source>
        <dbReference type="SAM" id="Phobius"/>
    </source>
</evidence>
<accession>A0ABY5PJ79</accession>
<dbReference type="InterPro" id="IPR025110">
    <property type="entry name" value="AMP-bd_C"/>
</dbReference>
<dbReference type="InterPro" id="IPR000873">
    <property type="entry name" value="AMP-dep_synth/lig_dom"/>
</dbReference>
<keyword evidence="3" id="KW-1133">Transmembrane helix</keyword>
<evidence type="ECO:0000256" key="2">
    <source>
        <dbReference type="ARBA" id="ARBA00022598"/>
    </source>
</evidence>
<name>A0ABY5PJ79_9ACTN</name>
<dbReference type="Pfam" id="PF00501">
    <property type="entry name" value="AMP-binding"/>
    <property type="match status" value="1"/>
</dbReference>
<feature type="domain" description="AMP-dependent synthetase/ligase" evidence="4">
    <location>
        <begin position="45"/>
        <end position="397"/>
    </location>
</feature>
<dbReference type="Pfam" id="PF13193">
    <property type="entry name" value="AMP-binding_C"/>
    <property type="match status" value="1"/>
</dbReference>
<dbReference type="PANTHER" id="PTHR43201:SF5">
    <property type="entry name" value="MEDIUM-CHAIN ACYL-COA LIGASE ACSF2, MITOCHONDRIAL"/>
    <property type="match status" value="1"/>
</dbReference>
<dbReference type="Proteomes" id="UP001058860">
    <property type="component" value="Chromosome"/>
</dbReference>
<organism evidence="6 7">
    <name type="scientific">Svornostia abyssi</name>
    <dbReference type="NCBI Taxonomy" id="2898438"/>
    <lineage>
        <taxon>Bacteria</taxon>
        <taxon>Bacillati</taxon>
        <taxon>Actinomycetota</taxon>
        <taxon>Thermoleophilia</taxon>
        <taxon>Solirubrobacterales</taxon>
        <taxon>Baekduiaceae</taxon>
        <taxon>Svornostia</taxon>
    </lineage>
</organism>
<dbReference type="EMBL" id="CP088295">
    <property type="protein sequence ID" value="UUY04402.1"/>
    <property type="molecule type" value="Genomic_DNA"/>
</dbReference>
<gene>
    <name evidence="6" type="ORF">LRS13_02400</name>
</gene>
<keyword evidence="2" id="KW-0436">Ligase</keyword>
<dbReference type="Gene3D" id="3.30.300.30">
    <property type="match status" value="1"/>
</dbReference>